<feature type="transmembrane region" description="Helical" evidence="6">
    <location>
        <begin position="191"/>
        <end position="212"/>
    </location>
</feature>
<keyword evidence="2" id="KW-0813">Transport</keyword>
<dbReference type="PANTHER" id="PTHR43791:SF63">
    <property type="entry name" value="HIGH AFFINITY CYSTEINE TRANSPORTER"/>
    <property type="match status" value="1"/>
</dbReference>
<feature type="transmembrane region" description="Helical" evidence="6">
    <location>
        <begin position="63"/>
        <end position="90"/>
    </location>
</feature>
<name>A0A4Y7PVV0_9AGAM</name>
<evidence type="ECO:0000256" key="2">
    <source>
        <dbReference type="ARBA" id="ARBA00022448"/>
    </source>
</evidence>
<comment type="subcellular location">
    <subcellularLocation>
        <location evidence="1">Membrane</location>
        <topology evidence="1">Multi-pass membrane protein</topology>
    </subcellularLocation>
</comment>
<dbReference type="OrthoDB" id="6730379at2759"/>
<feature type="transmembrane region" description="Helical" evidence="6">
    <location>
        <begin position="450"/>
        <end position="471"/>
    </location>
</feature>
<sequence length="534" mass="60380">MGHDATIDSSEKGSIGDITFSGPLHLDFKNVDVAIGLATGHAEDEDLSPEESRRIRNKLDRHLLPLLFIIYCMLYIDKGALASSSILGILTDAHLTTDDFNTLGSAFSIGFLVFEYPQNLALQRFPVGKWLTFNVFLWCIFLGLHPVCHNFSSLFALRFFLGATEGSMMAGLMLVTSMYYTRTEIGERLGWTFQCFGFATIISGFLSFAVFHASPKAHPNQWQWLMIVITIMTFIVFVLFLFFFPDNPTTARFLTEEEKVKVVKRVQGNQNGIETKVWKKEQFMEALTDVKTWLFFFFATIANLQNGLQVQYSIIIKSFGFTTLQTTLLNIPSGFSSIIGVTLACYLLRRFPNSRAWINITFWIPSIVGALVQICLPFKHKVGHLIAIYITNFGGIPGFVMTMSWVASTSAGHTKRLTVNSIFIIGYALGQILCTQFWKEQYRPRNIVPWSINLATYFINITLILVTRYVFVTENKRRDALQAEAEASGKSLAAFDDMGYIGGVDENGKQVRIRVEKSMLDMTDKENLAFRYVL</sequence>
<dbReference type="Proteomes" id="UP000294933">
    <property type="component" value="Unassembled WGS sequence"/>
</dbReference>
<dbReference type="AlphaFoldDB" id="A0A4Y7PVV0"/>
<protein>
    <submittedName>
        <fullName evidence="7">MFS general substrate transporter</fullName>
    </submittedName>
</protein>
<dbReference type="GO" id="GO:0022857">
    <property type="term" value="F:transmembrane transporter activity"/>
    <property type="evidence" value="ECO:0007669"/>
    <property type="project" value="InterPro"/>
</dbReference>
<keyword evidence="8" id="KW-1185">Reference proteome</keyword>
<gene>
    <name evidence="7" type="ORF">BD410DRAFT_462753</name>
</gene>
<feature type="transmembrane region" description="Helical" evidence="6">
    <location>
        <begin position="224"/>
        <end position="244"/>
    </location>
</feature>
<evidence type="ECO:0000256" key="4">
    <source>
        <dbReference type="ARBA" id="ARBA00022989"/>
    </source>
</evidence>
<evidence type="ECO:0000313" key="7">
    <source>
        <dbReference type="EMBL" id="TDL18719.1"/>
    </source>
</evidence>
<dbReference type="PANTHER" id="PTHR43791">
    <property type="entry name" value="PERMEASE-RELATED"/>
    <property type="match status" value="1"/>
</dbReference>
<dbReference type="InterPro" id="IPR036259">
    <property type="entry name" value="MFS_trans_sf"/>
</dbReference>
<dbReference type="InterPro" id="IPR011701">
    <property type="entry name" value="MFS"/>
</dbReference>
<evidence type="ECO:0000256" key="5">
    <source>
        <dbReference type="ARBA" id="ARBA00023136"/>
    </source>
</evidence>
<dbReference type="Pfam" id="PF07690">
    <property type="entry name" value="MFS_1"/>
    <property type="match status" value="1"/>
</dbReference>
<proteinExistence type="predicted"/>
<evidence type="ECO:0000256" key="3">
    <source>
        <dbReference type="ARBA" id="ARBA00022692"/>
    </source>
</evidence>
<keyword evidence="5 6" id="KW-0472">Membrane</keyword>
<organism evidence="7 8">
    <name type="scientific">Rickenella mellea</name>
    <dbReference type="NCBI Taxonomy" id="50990"/>
    <lineage>
        <taxon>Eukaryota</taxon>
        <taxon>Fungi</taxon>
        <taxon>Dikarya</taxon>
        <taxon>Basidiomycota</taxon>
        <taxon>Agaricomycotina</taxon>
        <taxon>Agaricomycetes</taxon>
        <taxon>Hymenochaetales</taxon>
        <taxon>Rickenellaceae</taxon>
        <taxon>Rickenella</taxon>
    </lineage>
</organism>
<keyword evidence="4 6" id="KW-1133">Transmembrane helix</keyword>
<reference evidence="7 8" key="1">
    <citation type="submission" date="2018-06" db="EMBL/GenBank/DDBJ databases">
        <title>A transcriptomic atlas of mushroom development highlights an independent origin of complex multicellularity.</title>
        <authorList>
            <consortium name="DOE Joint Genome Institute"/>
            <person name="Krizsan K."/>
            <person name="Almasi E."/>
            <person name="Merenyi Z."/>
            <person name="Sahu N."/>
            <person name="Viragh M."/>
            <person name="Koszo T."/>
            <person name="Mondo S."/>
            <person name="Kiss B."/>
            <person name="Balint B."/>
            <person name="Kues U."/>
            <person name="Barry K."/>
            <person name="Hegedus J.C."/>
            <person name="Henrissat B."/>
            <person name="Johnson J."/>
            <person name="Lipzen A."/>
            <person name="Ohm R."/>
            <person name="Nagy I."/>
            <person name="Pangilinan J."/>
            <person name="Yan J."/>
            <person name="Xiong Y."/>
            <person name="Grigoriev I.V."/>
            <person name="Hibbett D.S."/>
            <person name="Nagy L.G."/>
        </authorList>
    </citation>
    <scope>NUCLEOTIDE SEQUENCE [LARGE SCALE GENOMIC DNA]</scope>
    <source>
        <strain evidence="7 8">SZMC22713</strain>
    </source>
</reference>
<feature type="transmembrane region" description="Helical" evidence="6">
    <location>
        <begin position="328"/>
        <end position="348"/>
    </location>
</feature>
<keyword evidence="3 6" id="KW-0812">Transmembrane</keyword>
<evidence type="ECO:0000256" key="6">
    <source>
        <dbReference type="SAM" id="Phobius"/>
    </source>
</evidence>
<feature type="transmembrane region" description="Helical" evidence="6">
    <location>
        <begin position="360"/>
        <end position="380"/>
    </location>
</feature>
<evidence type="ECO:0000313" key="8">
    <source>
        <dbReference type="Proteomes" id="UP000294933"/>
    </source>
</evidence>
<dbReference type="GO" id="GO:0016020">
    <property type="term" value="C:membrane"/>
    <property type="evidence" value="ECO:0007669"/>
    <property type="project" value="UniProtKB-SubCell"/>
</dbReference>
<dbReference type="Gene3D" id="1.20.1250.20">
    <property type="entry name" value="MFS general substrate transporter like domains"/>
    <property type="match status" value="2"/>
</dbReference>
<feature type="transmembrane region" description="Helical" evidence="6">
    <location>
        <begin position="419"/>
        <end position="438"/>
    </location>
</feature>
<feature type="transmembrane region" description="Helical" evidence="6">
    <location>
        <begin position="386"/>
        <end position="407"/>
    </location>
</feature>
<accession>A0A4Y7PVV0</accession>
<dbReference type="EMBL" id="ML170204">
    <property type="protein sequence ID" value="TDL18719.1"/>
    <property type="molecule type" value="Genomic_DNA"/>
</dbReference>
<dbReference type="VEuPathDB" id="FungiDB:BD410DRAFT_462753"/>
<dbReference type="SUPFAM" id="SSF103473">
    <property type="entry name" value="MFS general substrate transporter"/>
    <property type="match status" value="1"/>
</dbReference>
<feature type="transmembrane region" description="Helical" evidence="6">
    <location>
        <begin position="155"/>
        <end position="179"/>
    </location>
</feature>
<feature type="transmembrane region" description="Helical" evidence="6">
    <location>
        <begin position="130"/>
        <end position="148"/>
    </location>
</feature>
<dbReference type="STRING" id="50990.A0A4Y7PVV0"/>
<evidence type="ECO:0000256" key="1">
    <source>
        <dbReference type="ARBA" id="ARBA00004141"/>
    </source>
</evidence>